<dbReference type="RefSeq" id="WP_094120058.1">
    <property type="nucleotide sequence ID" value="NZ_MLFN01000011.1"/>
</dbReference>
<accession>A0A1X1BYZ5</accession>
<name>A0A1X1BYZ5_9GAMM</name>
<evidence type="ECO:0000256" key="1">
    <source>
        <dbReference type="ARBA" id="ARBA00008754"/>
    </source>
</evidence>
<keyword evidence="4" id="KW-1185">Reference proteome</keyword>
<dbReference type="InterPro" id="IPR022133">
    <property type="entry name" value="Ribose_5_isomerase_C"/>
</dbReference>
<comment type="similarity">
    <text evidence="1">Belongs to the LacAB/RpiB family.</text>
</comment>
<gene>
    <name evidence="3" type="ORF">HA41_06215</name>
</gene>
<sequence length="212" mass="23056">MKIALMMENSQAAKNAIVLKELEGVAQPLGHQVFNVGMSDEQDHHLTYIHLGIQASLLLNSKAVGFVVAGCGTGQGALMSLNIHPGVNCGYCIDPADAYLFAQINNGNALALPFAKGFGWGAELNLRFIFEKAFTGEKGMGYPPERREPQVRNAGLLNQVKAAVIKENYLDTLRAIDPELVQTAVSGPRFQQCLFEHGQNTEIASFVRQLTQ</sequence>
<dbReference type="NCBIfam" id="NF006753">
    <property type="entry name" value="PRK09273.1"/>
    <property type="match status" value="1"/>
</dbReference>
<comment type="caution">
    <text evidence="3">The sequence shown here is derived from an EMBL/GenBank/DDBJ whole genome shotgun (WGS) entry which is preliminary data.</text>
</comment>
<dbReference type="SUPFAM" id="SSF89623">
    <property type="entry name" value="Ribose/Galactose isomerase RpiB/AlsB"/>
    <property type="match status" value="1"/>
</dbReference>
<evidence type="ECO:0000313" key="3">
    <source>
        <dbReference type="EMBL" id="ORM54157.1"/>
    </source>
</evidence>
<dbReference type="PANTHER" id="PTHR30345:SF6">
    <property type="entry name" value="RIBOSE 5-PHOSPHATE ISOMERASE"/>
    <property type="match status" value="1"/>
</dbReference>
<organism evidence="3 4">
    <name type="scientific">Pantoea conspicua</name>
    <dbReference type="NCBI Taxonomy" id="472705"/>
    <lineage>
        <taxon>Bacteria</taxon>
        <taxon>Pseudomonadati</taxon>
        <taxon>Pseudomonadota</taxon>
        <taxon>Gammaproteobacteria</taxon>
        <taxon>Enterobacterales</taxon>
        <taxon>Erwiniaceae</taxon>
        <taxon>Pantoea</taxon>
    </lineage>
</organism>
<feature type="domain" description="Ribose-5-phosphate isomerase C-terminal" evidence="2">
    <location>
        <begin position="166"/>
        <end position="209"/>
    </location>
</feature>
<dbReference type="InterPro" id="IPR003500">
    <property type="entry name" value="RpiB_LacA_LacB"/>
</dbReference>
<dbReference type="AlphaFoldDB" id="A0A1X1BYZ5"/>
<protein>
    <recommendedName>
        <fullName evidence="2">Ribose-5-phosphate isomerase C-terminal domain-containing protein</fullName>
    </recommendedName>
</protein>
<dbReference type="InterPro" id="IPR036569">
    <property type="entry name" value="RpiB_LacA_LacB_sf"/>
</dbReference>
<evidence type="ECO:0000259" key="2">
    <source>
        <dbReference type="Pfam" id="PF12408"/>
    </source>
</evidence>
<dbReference type="EMBL" id="MLFN01000011">
    <property type="protein sequence ID" value="ORM54157.1"/>
    <property type="molecule type" value="Genomic_DNA"/>
</dbReference>
<dbReference type="STRING" id="472705.GCA_001743465_00992"/>
<dbReference type="Pfam" id="PF02502">
    <property type="entry name" value="LacAB_rpiB"/>
    <property type="match status" value="1"/>
</dbReference>
<dbReference type="GO" id="GO:0005975">
    <property type="term" value="P:carbohydrate metabolic process"/>
    <property type="evidence" value="ECO:0007669"/>
    <property type="project" value="InterPro"/>
</dbReference>
<dbReference type="GO" id="GO:0016861">
    <property type="term" value="F:intramolecular oxidoreductase activity, interconverting aldoses and ketoses"/>
    <property type="evidence" value="ECO:0007669"/>
    <property type="project" value="UniProtKB-ARBA"/>
</dbReference>
<dbReference type="OrthoDB" id="1778624at2"/>
<evidence type="ECO:0000313" key="4">
    <source>
        <dbReference type="Proteomes" id="UP000193933"/>
    </source>
</evidence>
<reference evidence="3 4" key="1">
    <citation type="journal article" date="2017" name="Antonie Van Leeuwenhoek">
        <title>Phylogenomic resolution of the bacterial genus Pantoea and its relationship with Erwinia and Tatumella.</title>
        <authorList>
            <person name="Palmer M."/>
            <person name="Steenkamp E.T."/>
            <person name="Coetzee M.P."/>
            <person name="Chan W.Y."/>
            <person name="van Zyl E."/>
            <person name="De Maayer P."/>
            <person name="Coutinho T.A."/>
            <person name="Blom J."/>
            <person name="Smits T.H."/>
            <person name="Duffy B."/>
            <person name="Venter S.N."/>
        </authorList>
    </citation>
    <scope>NUCLEOTIDE SEQUENCE [LARGE SCALE GENOMIC DNA]</scope>
    <source>
        <strain evidence="3 4">LMG 24534</strain>
    </source>
</reference>
<proteinExistence type="inferred from homology"/>
<dbReference type="Pfam" id="PF12408">
    <property type="entry name" value="DUF3666"/>
    <property type="match status" value="1"/>
</dbReference>
<dbReference type="Gene3D" id="3.40.1400.10">
    <property type="entry name" value="Sugar-phosphate isomerase, RpiB/LacA/LacB"/>
    <property type="match status" value="1"/>
</dbReference>
<dbReference type="Proteomes" id="UP000193933">
    <property type="component" value="Unassembled WGS sequence"/>
</dbReference>
<dbReference type="PANTHER" id="PTHR30345">
    <property type="entry name" value="RIBOSE-5-PHOSPHATE ISOMERASE B"/>
    <property type="match status" value="1"/>
</dbReference>